<feature type="compositionally biased region" description="Polar residues" evidence="1">
    <location>
        <begin position="244"/>
        <end position="254"/>
    </location>
</feature>
<dbReference type="GO" id="GO:0007131">
    <property type="term" value="P:reciprocal meiotic recombination"/>
    <property type="evidence" value="ECO:0007669"/>
    <property type="project" value="InterPro"/>
</dbReference>
<sequence length="411" mass="45066">MSHSTTATSTYVIAKYSRFYPNNPGLQTSEQAGADRTSAEWQHFTNPVIRLVLDVKKARNGELESMRLRILWQMGCGLDDHAKQAEEDLELMSFSDLSTRIPQKHQSQGLPLKAVYRDTVVGIRYLLSRDVVTMPVYRRFQISFLNASAATEFIHAIRTVCPCKANPANPMNDNASVLNASMLPPAAAVCPNVNAAVTVSNSILPDRGPAFPYTPSPKLPTATSMTPSHLPASLIQTATHMSQYSSPSFTLPSSRTDKTSRPLSSPPLNPDTSSSRSTWSGLPSSHLNEYPRQSLPHQPSNSTADLFSVEISRMHHQTHFPSGQSFLPDSSPSMPSTATGGAPKSSNTHQTDSVTQQIYDLVPAMQETSKIYDLPVETLECIIGDVIREDGFVNLLEKLGTLWRVKTLIGQ</sequence>
<evidence type="ECO:0000313" key="2">
    <source>
        <dbReference type="EMBL" id="TFK44344.1"/>
    </source>
</evidence>
<gene>
    <name evidence="2" type="ORF">BDQ12DRAFT_717503</name>
</gene>
<dbReference type="AlphaFoldDB" id="A0A5C3MG34"/>
<dbReference type="OrthoDB" id="3364736at2759"/>
<protein>
    <submittedName>
        <fullName evidence="2">Uncharacterized protein</fullName>
    </submittedName>
</protein>
<dbReference type="EMBL" id="ML213590">
    <property type="protein sequence ID" value="TFK44344.1"/>
    <property type="molecule type" value="Genomic_DNA"/>
</dbReference>
<name>A0A5C3MG34_9AGAR</name>
<accession>A0A5C3MG34</accession>
<dbReference type="Proteomes" id="UP000308652">
    <property type="component" value="Unassembled WGS sequence"/>
</dbReference>
<proteinExistence type="predicted"/>
<organism evidence="2 3">
    <name type="scientific">Crucibulum laeve</name>
    <dbReference type="NCBI Taxonomy" id="68775"/>
    <lineage>
        <taxon>Eukaryota</taxon>
        <taxon>Fungi</taxon>
        <taxon>Dikarya</taxon>
        <taxon>Basidiomycota</taxon>
        <taxon>Agaricomycotina</taxon>
        <taxon>Agaricomycetes</taxon>
        <taxon>Agaricomycetidae</taxon>
        <taxon>Agaricales</taxon>
        <taxon>Agaricineae</taxon>
        <taxon>Nidulariaceae</taxon>
        <taxon>Crucibulum</taxon>
    </lineage>
</organism>
<dbReference type="Pfam" id="PF03525">
    <property type="entry name" value="Meiotic_rec114"/>
    <property type="match status" value="1"/>
</dbReference>
<feature type="region of interest" description="Disordered" evidence="1">
    <location>
        <begin position="319"/>
        <end position="352"/>
    </location>
</feature>
<reference evidence="2 3" key="1">
    <citation type="journal article" date="2019" name="Nat. Ecol. Evol.">
        <title>Megaphylogeny resolves global patterns of mushroom evolution.</title>
        <authorList>
            <person name="Varga T."/>
            <person name="Krizsan K."/>
            <person name="Foldi C."/>
            <person name="Dima B."/>
            <person name="Sanchez-Garcia M."/>
            <person name="Sanchez-Ramirez S."/>
            <person name="Szollosi G.J."/>
            <person name="Szarkandi J.G."/>
            <person name="Papp V."/>
            <person name="Albert L."/>
            <person name="Andreopoulos W."/>
            <person name="Angelini C."/>
            <person name="Antonin V."/>
            <person name="Barry K.W."/>
            <person name="Bougher N.L."/>
            <person name="Buchanan P."/>
            <person name="Buyck B."/>
            <person name="Bense V."/>
            <person name="Catcheside P."/>
            <person name="Chovatia M."/>
            <person name="Cooper J."/>
            <person name="Damon W."/>
            <person name="Desjardin D."/>
            <person name="Finy P."/>
            <person name="Geml J."/>
            <person name="Haridas S."/>
            <person name="Hughes K."/>
            <person name="Justo A."/>
            <person name="Karasinski D."/>
            <person name="Kautmanova I."/>
            <person name="Kiss B."/>
            <person name="Kocsube S."/>
            <person name="Kotiranta H."/>
            <person name="LaButti K.M."/>
            <person name="Lechner B.E."/>
            <person name="Liimatainen K."/>
            <person name="Lipzen A."/>
            <person name="Lukacs Z."/>
            <person name="Mihaltcheva S."/>
            <person name="Morgado L.N."/>
            <person name="Niskanen T."/>
            <person name="Noordeloos M.E."/>
            <person name="Ohm R.A."/>
            <person name="Ortiz-Santana B."/>
            <person name="Ovrebo C."/>
            <person name="Racz N."/>
            <person name="Riley R."/>
            <person name="Savchenko A."/>
            <person name="Shiryaev A."/>
            <person name="Soop K."/>
            <person name="Spirin V."/>
            <person name="Szebenyi C."/>
            <person name="Tomsovsky M."/>
            <person name="Tulloss R.E."/>
            <person name="Uehling J."/>
            <person name="Grigoriev I.V."/>
            <person name="Vagvolgyi C."/>
            <person name="Papp T."/>
            <person name="Martin F.M."/>
            <person name="Miettinen O."/>
            <person name="Hibbett D.S."/>
            <person name="Nagy L.G."/>
        </authorList>
    </citation>
    <scope>NUCLEOTIDE SEQUENCE [LARGE SCALE GENOMIC DNA]</scope>
    <source>
        <strain evidence="2 3">CBS 166.37</strain>
    </source>
</reference>
<evidence type="ECO:0000256" key="1">
    <source>
        <dbReference type="SAM" id="MobiDB-lite"/>
    </source>
</evidence>
<feature type="region of interest" description="Disordered" evidence="1">
    <location>
        <begin position="244"/>
        <end position="302"/>
    </location>
</feature>
<keyword evidence="3" id="KW-1185">Reference proteome</keyword>
<feature type="compositionally biased region" description="Polar residues" evidence="1">
    <location>
        <begin position="270"/>
        <end position="287"/>
    </location>
</feature>
<evidence type="ECO:0000313" key="3">
    <source>
        <dbReference type="Proteomes" id="UP000308652"/>
    </source>
</evidence>
<dbReference type="InterPro" id="IPR004354">
    <property type="entry name" value="Meiotic_Rec114"/>
</dbReference>